<evidence type="ECO:0000256" key="3">
    <source>
        <dbReference type="ARBA" id="ARBA00022801"/>
    </source>
</evidence>
<dbReference type="GO" id="GO:0046872">
    <property type="term" value="F:metal ion binding"/>
    <property type="evidence" value="ECO:0007669"/>
    <property type="project" value="UniProtKB-KW"/>
</dbReference>
<dbReference type="GO" id="GO:0005737">
    <property type="term" value="C:cytoplasm"/>
    <property type="evidence" value="ECO:0007669"/>
    <property type="project" value="TreeGrafter"/>
</dbReference>
<dbReference type="CDD" id="cd04666">
    <property type="entry name" value="NUDIX_DIPP2_like_Nudt4"/>
    <property type="match status" value="1"/>
</dbReference>
<sequence length="156" mass="17340">MKQSAVSSFLNYVGPVFKRPEFLQAAAFCTREGAKGPEVLMITSLTTKRWIVPKGWPMEGRSLAEAAQQEAWEEAGVEGRIDDEPLGSYTYRKTVRGGIPVTCRCYVYRLRVDALTKTFPEKGRRERIWMSPAAAASAVDEPELKALLRDLGKNGG</sequence>
<dbReference type="InterPro" id="IPR000086">
    <property type="entry name" value="NUDIX_hydrolase_dom"/>
</dbReference>
<comment type="cofactor">
    <cofactor evidence="1">
        <name>Mg(2+)</name>
        <dbReference type="ChEBI" id="CHEBI:18420"/>
    </cofactor>
</comment>
<gene>
    <name evidence="6" type="ORF">C4N9_17045</name>
</gene>
<evidence type="ECO:0000256" key="4">
    <source>
        <dbReference type="ARBA" id="ARBA00022842"/>
    </source>
</evidence>
<evidence type="ECO:0000256" key="1">
    <source>
        <dbReference type="ARBA" id="ARBA00001946"/>
    </source>
</evidence>
<dbReference type="Gene3D" id="3.90.79.10">
    <property type="entry name" value="Nucleoside Triphosphate Pyrophosphohydrolase"/>
    <property type="match status" value="1"/>
</dbReference>
<comment type="caution">
    <text evidence="6">The sequence shown here is derived from an EMBL/GenBank/DDBJ whole genome shotgun (WGS) entry which is preliminary data.</text>
</comment>
<evidence type="ECO:0000313" key="7">
    <source>
        <dbReference type="Proteomes" id="UP000244940"/>
    </source>
</evidence>
<dbReference type="PROSITE" id="PS51462">
    <property type="entry name" value="NUDIX"/>
    <property type="match status" value="1"/>
</dbReference>
<evidence type="ECO:0000256" key="2">
    <source>
        <dbReference type="ARBA" id="ARBA00022723"/>
    </source>
</evidence>
<dbReference type="SUPFAM" id="SSF55811">
    <property type="entry name" value="Nudix"/>
    <property type="match status" value="1"/>
</dbReference>
<keyword evidence="2" id="KW-0479">Metal-binding</keyword>
<accession>A0A2U2C639</accession>
<keyword evidence="7" id="KW-1185">Reference proteome</keyword>
<proteinExistence type="predicted"/>
<keyword evidence="3 6" id="KW-0378">Hydrolase</keyword>
<organism evidence="6 7">
    <name type="scientific">Pararhodobacter marinus</name>
    <dbReference type="NCBI Taxonomy" id="2184063"/>
    <lineage>
        <taxon>Bacteria</taxon>
        <taxon>Pseudomonadati</taxon>
        <taxon>Pseudomonadota</taxon>
        <taxon>Alphaproteobacteria</taxon>
        <taxon>Rhodobacterales</taxon>
        <taxon>Paracoccaceae</taxon>
        <taxon>Pararhodobacter</taxon>
    </lineage>
</organism>
<dbReference type="InterPro" id="IPR015797">
    <property type="entry name" value="NUDIX_hydrolase-like_dom_sf"/>
</dbReference>
<feature type="domain" description="Nudix hydrolase" evidence="5">
    <location>
        <begin position="20"/>
        <end position="152"/>
    </location>
</feature>
<dbReference type="GO" id="GO:0016462">
    <property type="term" value="F:pyrophosphatase activity"/>
    <property type="evidence" value="ECO:0007669"/>
    <property type="project" value="InterPro"/>
</dbReference>
<evidence type="ECO:0000313" key="6">
    <source>
        <dbReference type="EMBL" id="PWE27365.1"/>
    </source>
</evidence>
<dbReference type="Proteomes" id="UP000244940">
    <property type="component" value="Unassembled WGS sequence"/>
</dbReference>
<dbReference type="PANTHER" id="PTHR12629:SF0">
    <property type="entry name" value="DIPHOSPHOINOSITOL-POLYPHOSPHATE DIPHOSPHATASE"/>
    <property type="match status" value="1"/>
</dbReference>
<dbReference type="AlphaFoldDB" id="A0A2U2C639"/>
<dbReference type="PANTHER" id="PTHR12629">
    <property type="entry name" value="DIPHOSPHOINOSITOL POLYPHOSPHATE PHOSPHOHYDROLASE"/>
    <property type="match status" value="1"/>
</dbReference>
<dbReference type="Pfam" id="PF00293">
    <property type="entry name" value="NUDIX"/>
    <property type="match status" value="1"/>
</dbReference>
<dbReference type="InterPro" id="IPR047198">
    <property type="entry name" value="DDP-like_NUDIX"/>
</dbReference>
<keyword evidence="4" id="KW-0460">Magnesium</keyword>
<dbReference type="GeneID" id="94366602"/>
<reference evidence="6 7" key="1">
    <citation type="submission" date="2018-05" db="EMBL/GenBank/DDBJ databases">
        <title>Pararhodobacter marina sp. nov., isolated from deep-sea water of the Indian Ocean.</title>
        <authorList>
            <person name="Lai Q.Sr."/>
            <person name="Liu X."/>
            <person name="Shao Z."/>
        </authorList>
    </citation>
    <scope>NUCLEOTIDE SEQUENCE [LARGE SCALE GENOMIC DNA]</scope>
    <source>
        <strain evidence="6 7">CIC4N-9</strain>
    </source>
</reference>
<evidence type="ECO:0000259" key="5">
    <source>
        <dbReference type="PROSITE" id="PS51462"/>
    </source>
</evidence>
<protein>
    <submittedName>
        <fullName evidence="6">NUDIX hydrolase</fullName>
    </submittedName>
</protein>
<dbReference type="RefSeq" id="WP_109534555.1">
    <property type="nucleotide sequence ID" value="NZ_CAXPUO010000063.1"/>
</dbReference>
<dbReference type="OrthoDB" id="7066910at2"/>
<dbReference type="EMBL" id="QEYD01000011">
    <property type="protein sequence ID" value="PWE27365.1"/>
    <property type="molecule type" value="Genomic_DNA"/>
</dbReference>
<name>A0A2U2C639_9RHOB</name>